<keyword evidence="3" id="KW-1185">Reference proteome</keyword>
<keyword evidence="1" id="KW-0732">Signal</keyword>
<evidence type="ECO:0000313" key="2">
    <source>
        <dbReference type="EMBL" id="SEF93995.1"/>
    </source>
</evidence>
<proteinExistence type="predicted"/>
<protein>
    <recommendedName>
        <fullName evidence="4">DUF3887 domain-containing protein</fullName>
    </recommendedName>
</protein>
<evidence type="ECO:0008006" key="4">
    <source>
        <dbReference type="Google" id="ProtNLM"/>
    </source>
</evidence>
<dbReference type="Proteomes" id="UP000236728">
    <property type="component" value="Unassembled WGS sequence"/>
</dbReference>
<dbReference type="AlphaFoldDB" id="A0A1H5W3E3"/>
<evidence type="ECO:0000313" key="3">
    <source>
        <dbReference type="Proteomes" id="UP000236728"/>
    </source>
</evidence>
<gene>
    <name evidence="2" type="ORF">SAMN05421819_1425</name>
</gene>
<accession>A0A1H5W3E3</accession>
<name>A0A1H5W3E3_9BACT</name>
<reference evidence="2 3" key="1">
    <citation type="submission" date="2016-10" db="EMBL/GenBank/DDBJ databases">
        <authorList>
            <person name="de Groot N.N."/>
        </authorList>
    </citation>
    <scope>NUCLEOTIDE SEQUENCE [LARGE SCALE GENOMIC DNA]</scope>
    <source>
        <strain evidence="2 3">DSM 22489</strain>
    </source>
</reference>
<feature type="chain" id="PRO_5009287871" description="DUF3887 domain-containing protein" evidence="1">
    <location>
        <begin position="26"/>
        <end position="165"/>
    </location>
</feature>
<evidence type="ECO:0000256" key="1">
    <source>
        <dbReference type="SAM" id="SignalP"/>
    </source>
</evidence>
<organism evidence="2 3">
    <name type="scientific">Bryocella elongata</name>
    <dbReference type="NCBI Taxonomy" id="863522"/>
    <lineage>
        <taxon>Bacteria</taxon>
        <taxon>Pseudomonadati</taxon>
        <taxon>Acidobacteriota</taxon>
        <taxon>Terriglobia</taxon>
        <taxon>Terriglobales</taxon>
        <taxon>Acidobacteriaceae</taxon>
        <taxon>Bryocella</taxon>
    </lineage>
</organism>
<sequence length="165" mass="18263">MRSHSSRWASACLLPLLFATSAVRAQASHSQSQAQTQTAPVPVAAPSKDDLPANVLAGMDALRSDGPDDAVKFWVKGSVLESSKDALTQANNLRDIQGTFGRFQYFDLIRLQDLSSRVRVAYMVMNYERGPLFARFVLYHATPGWVPVSFQFDTDDTKILPLSQQ</sequence>
<dbReference type="EMBL" id="FNVA01000002">
    <property type="protein sequence ID" value="SEF93995.1"/>
    <property type="molecule type" value="Genomic_DNA"/>
</dbReference>
<feature type="signal peptide" evidence="1">
    <location>
        <begin position="1"/>
        <end position="25"/>
    </location>
</feature>